<evidence type="ECO:0008006" key="4">
    <source>
        <dbReference type="Google" id="ProtNLM"/>
    </source>
</evidence>
<evidence type="ECO:0000313" key="2">
    <source>
        <dbReference type="EMBL" id="WXK93888.1"/>
    </source>
</evidence>
<protein>
    <recommendedName>
        <fullName evidence="4">YHS domain-containing protein</fullName>
    </recommendedName>
</protein>
<dbReference type="Proteomes" id="UP001623384">
    <property type="component" value="Chromosome"/>
</dbReference>
<sequence>MAPSQIPPAVRRPGRRGPARARRAEDPQLRRMLATHIHCGEPMRLVSAGQVPPAGARQENYDGGPLTYRCACGFSFDHRDG</sequence>
<feature type="region of interest" description="Disordered" evidence="1">
    <location>
        <begin position="1"/>
        <end position="28"/>
    </location>
</feature>
<keyword evidence="3" id="KW-1185">Reference proteome</keyword>
<name>A0ABZ2REK5_9MICC</name>
<evidence type="ECO:0000256" key="1">
    <source>
        <dbReference type="SAM" id="MobiDB-lite"/>
    </source>
</evidence>
<organism evidence="2 3">
    <name type="scientific">Pseudarthrobacter quantipunctorum</name>
    <dbReference type="NCBI Taxonomy" id="3128980"/>
    <lineage>
        <taxon>Bacteria</taxon>
        <taxon>Bacillati</taxon>
        <taxon>Actinomycetota</taxon>
        <taxon>Actinomycetes</taxon>
        <taxon>Micrococcales</taxon>
        <taxon>Micrococcaceae</taxon>
        <taxon>Pseudarthrobacter</taxon>
    </lineage>
</organism>
<accession>A0ABZ2REK5</accession>
<evidence type="ECO:0000313" key="3">
    <source>
        <dbReference type="Proteomes" id="UP001623384"/>
    </source>
</evidence>
<feature type="compositionally biased region" description="Basic residues" evidence="1">
    <location>
        <begin position="12"/>
        <end position="21"/>
    </location>
</feature>
<dbReference type="EMBL" id="CP148033">
    <property type="protein sequence ID" value="WXK93888.1"/>
    <property type="molecule type" value="Genomic_DNA"/>
</dbReference>
<gene>
    <name evidence="2" type="ORF">WHH00_03515</name>
</gene>
<proteinExistence type="predicted"/>
<dbReference type="RefSeq" id="WP_231457902.1">
    <property type="nucleotide sequence ID" value="NZ_CP148033.1"/>
</dbReference>
<reference evidence="2 3" key="1">
    <citation type="submission" date="2024-03" db="EMBL/GenBank/DDBJ databases">
        <title>Rhodococcus navarretei sp. nov. and Pseudarthrobacter quantumdoti sp. nov., two new species with the ability to biosynthesize Quantum Dots isolated from soil samples at Union Glacier, Antarctica.</title>
        <authorList>
            <person name="Vargas M."/>
        </authorList>
    </citation>
    <scope>NUCLEOTIDE SEQUENCE [LARGE SCALE GENOMIC DNA]</scope>
    <source>
        <strain evidence="2 3">RC-2-3</strain>
    </source>
</reference>